<keyword evidence="1" id="KW-0812">Transmembrane</keyword>
<sequence length="271" mass="29315">MNAGQENHDVTHRDIALLLADAADEVEIGMAPVQAVVRGGRRRRTRRWAVAAAAAVVIAGSTGTLAVAGLQGGDGNRGAPAATQPSATAVRNVPTPRQTLLAVGTFKGQYWQVVVDVWKAPHDEAEAREQLAAMAARGERPTDLRQASELIGKHWTFVQFTLGDADPRTKLAMSSEEETTLSGKEFEVLTTPSDPSDSLFDRLVIGNVARSAQRVTCTWKDGTTTVVLRESLYNDDFNSDEFLIRPVEGSYRSWYLCLAPDGTAYESTKVG</sequence>
<name>A0A918Z0Z2_9ACTN</name>
<keyword evidence="1" id="KW-0472">Membrane</keyword>
<protein>
    <submittedName>
        <fullName evidence="2">Uncharacterized protein</fullName>
    </submittedName>
</protein>
<organism evidence="2 3">
    <name type="scientific">Streptomyces capitiformicae</name>
    <dbReference type="NCBI Taxonomy" id="2014920"/>
    <lineage>
        <taxon>Bacteria</taxon>
        <taxon>Bacillati</taxon>
        <taxon>Actinomycetota</taxon>
        <taxon>Actinomycetes</taxon>
        <taxon>Kitasatosporales</taxon>
        <taxon>Streptomycetaceae</taxon>
        <taxon>Streptomyces</taxon>
    </lineage>
</organism>
<evidence type="ECO:0000256" key="1">
    <source>
        <dbReference type="SAM" id="Phobius"/>
    </source>
</evidence>
<comment type="caution">
    <text evidence="2">The sequence shown here is derived from an EMBL/GenBank/DDBJ whole genome shotgun (WGS) entry which is preliminary data.</text>
</comment>
<dbReference type="AlphaFoldDB" id="A0A918Z0Z2"/>
<dbReference type="Proteomes" id="UP000603227">
    <property type="component" value="Unassembled WGS sequence"/>
</dbReference>
<feature type="transmembrane region" description="Helical" evidence="1">
    <location>
        <begin position="48"/>
        <end position="70"/>
    </location>
</feature>
<accession>A0A918Z0Z2</accession>
<dbReference type="EMBL" id="BNAT01000018">
    <property type="protein sequence ID" value="GHE32823.1"/>
    <property type="molecule type" value="Genomic_DNA"/>
</dbReference>
<keyword evidence="1" id="KW-1133">Transmembrane helix</keyword>
<reference evidence="2" key="2">
    <citation type="submission" date="2020-09" db="EMBL/GenBank/DDBJ databases">
        <authorList>
            <person name="Sun Q."/>
            <person name="Zhou Y."/>
        </authorList>
    </citation>
    <scope>NUCLEOTIDE SEQUENCE</scope>
    <source>
        <strain evidence="2">CGMCC 4.7403</strain>
    </source>
</reference>
<proteinExistence type="predicted"/>
<reference evidence="2" key="1">
    <citation type="journal article" date="2014" name="Int. J. Syst. Evol. Microbiol.">
        <title>Complete genome sequence of Corynebacterium casei LMG S-19264T (=DSM 44701T), isolated from a smear-ripened cheese.</title>
        <authorList>
            <consortium name="US DOE Joint Genome Institute (JGI-PGF)"/>
            <person name="Walter F."/>
            <person name="Albersmeier A."/>
            <person name="Kalinowski J."/>
            <person name="Ruckert C."/>
        </authorList>
    </citation>
    <scope>NUCLEOTIDE SEQUENCE</scope>
    <source>
        <strain evidence="2">CGMCC 4.7403</strain>
    </source>
</reference>
<evidence type="ECO:0000313" key="3">
    <source>
        <dbReference type="Proteomes" id="UP000603227"/>
    </source>
</evidence>
<gene>
    <name evidence="2" type="ORF">GCM10017771_49670</name>
</gene>
<evidence type="ECO:0000313" key="2">
    <source>
        <dbReference type="EMBL" id="GHE32823.1"/>
    </source>
</evidence>
<keyword evidence="3" id="KW-1185">Reference proteome</keyword>